<keyword evidence="2" id="KW-0732">Signal</keyword>
<dbReference type="RefSeq" id="WP_194113420.1">
    <property type="nucleotide sequence ID" value="NZ_JADFFL010000010.1"/>
</dbReference>
<keyword evidence="1" id="KW-0472">Membrane</keyword>
<organism evidence="4 5">
    <name type="scientific">Mucilaginibacter myungsuensis</name>
    <dbReference type="NCBI Taxonomy" id="649104"/>
    <lineage>
        <taxon>Bacteria</taxon>
        <taxon>Pseudomonadati</taxon>
        <taxon>Bacteroidota</taxon>
        <taxon>Sphingobacteriia</taxon>
        <taxon>Sphingobacteriales</taxon>
        <taxon>Sphingobacteriaceae</taxon>
        <taxon>Mucilaginibacter</taxon>
    </lineage>
</organism>
<dbReference type="EMBL" id="JADFFL010000010">
    <property type="protein sequence ID" value="MBE9664172.1"/>
    <property type="molecule type" value="Genomic_DNA"/>
</dbReference>
<proteinExistence type="predicted"/>
<keyword evidence="1" id="KW-0812">Transmembrane</keyword>
<keyword evidence="5" id="KW-1185">Reference proteome</keyword>
<feature type="chain" id="PRO_5038003011" evidence="2">
    <location>
        <begin position="23"/>
        <end position="292"/>
    </location>
</feature>
<evidence type="ECO:0000256" key="1">
    <source>
        <dbReference type="SAM" id="Phobius"/>
    </source>
</evidence>
<evidence type="ECO:0000313" key="4">
    <source>
        <dbReference type="EMBL" id="MBE9664172.1"/>
    </source>
</evidence>
<feature type="transmembrane region" description="Helical" evidence="1">
    <location>
        <begin position="256"/>
        <end position="277"/>
    </location>
</feature>
<dbReference type="InterPro" id="IPR025645">
    <property type="entry name" value="DUF4349"/>
</dbReference>
<feature type="signal peptide" evidence="2">
    <location>
        <begin position="1"/>
        <end position="22"/>
    </location>
</feature>
<comment type="caution">
    <text evidence="4">The sequence shown here is derived from an EMBL/GenBank/DDBJ whole genome shotgun (WGS) entry which is preliminary data.</text>
</comment>
<evidence type="ECO:0000259" key="3">
    <source>
        <dbReference type="Pfam" id="PF14257"/>
    </source>
</evidence>
<dbReference type="Proteomes" id="UP000622475">
    <property type="component" value="Unassembled WGS sequence"/>
</dbReference>
<dbReference type="Pfam" id="PF14257">
    <property type="entry name" value="DUF4349"/>
    <property type="match status" value="1"/>
</dbReference>
<gene>
    <name evidence="4" type="ORF">IRJ16_19985</name>
</gene>
<evidence type="ECO:0000256" key="2">
    <source>
        <dbReference type="SAM" id="SignalP"/>
    </source>
</evidence>
<sequence>MKTRVVVALLAGTALFAACSGAGNYEVNNASASTADSIDAVAADSISIPENKLVRTAELRFKVKDVVKSGKDISALTAGYGGMVTHHQMNSDTEGTKDTRLSNDSVMRVTSLSISADMMVKVPSAKLEEYMDKVSAMGVYVSLRRMDIEDKTLDYLSNKLKLSSRKELLDKQKKGKVTIKRPEAVLMLTDDMIDHQIENQRVNDAVKYSVVSLDLYQSNIINKEVIANDDPSAYGLPFSSRFGLAINNGWSVFKEVIIVATNLWVLVVTGLAIWLIIRYARRKYAVTRQAGA</sequence>
<evidence type="ECO:0000313" key="5">
    <source>
        <dbReference type="Proteomes" id="UP000622475"/>
    </source>
</evidence>
<keyword evidence="1" id="KW-1133">Transmembrane helix</keyword>
<name>A0A929L0V0_9SPHI</name>
<dbReference type="AlphaFoldDB" id="A0A929L0V0"/>
<dbReference type="PROSITE" id="PS51257">
    <property type="entry name" value="PROKAR_LIPOPROTEIN"/>
    <property type="match status" value="1"/>
</dbReference>
<feature type="domain" description="DUF4349" evidence="3">
    <location>
        <begin position="52"/>
        <end position="276"/>
    </location>
</feature>
<protein>
    <submittedName>
        <fullName evidence="4">DUF4349 domain-containing protein</fullName>
    </submittedName>
</protein>
<accession>A0A929L0V0</accession>
<reference evidence="4" key="1">
    <citation type="submission" date="2020-10" db="EMBL/GenBank/DDBJ databases">
        <title>Mucilaginibacter mali sp. nov., isolated from rhizosphere soil of apple orchard.</title>
        <authorList>
            <person name="Lee J.-S."/>
            <person name="Kim H.S."/>
            <person name="Kim J.-S."/>
        </authorList>
    </citation>
    <scope>NUCLEOTIDE SEQUENCE</scope>
    <source>
        <strain evidence="4">KCTC 22746</strain>
    </source>
</reference>